<sequence>MPTTQVAPDELITFARYLDSTTGPEVSHAADQVRAANGFDNNAFGVLVAQFLAVPARIALGVVAGNLSGVADEIHDAGARTWKVANDYEATDRASARNVLNSYEEAPA</sequence>
<protein>
    <recommendedName>
        <fullName evidence="3">ESX-1 secretion-associated protein</fullName>
    </recommendedName>
</protein>
<evidence type="ECO:0008006" key="3">
    <source>
        <dbReference type="Google" id="ProtNLM"/>
    </source>
</evidence>
<evidence type="ECO:0000313" key="2">
    <source>
        <dbReference type="Proteomes" id="UP001597417"/>
    </source>
</evidence>
<dbReference type="Proteomes" id="UP001597417">
    <property type="component" value="Unassembled WGS sequence"/>
</dbReference>
<dbReference type="EMBL" id="JBHUKR010000004">
    <property type="protein sequence ID" value="MFD2416027.1"/>
    <property type="molecule type" value="Genomic_DNA"/>
</dbReference>
<name>A0ABW5FQE6_9PSEU</name>
<dbReference type="RefSeq" id="WP_378262370.1">
    <property type="nucleotide sequence ID" value="NZ_JBHUKR010000004.1"/>
</dbReference>
<reference evidence="2" key="1">
    <citation type="journal article" date="2019" name="Int. J. Syst. Evol. Microbiol.">
        <title>The Global Catalogue of Microorganisms (GCM) 10K type strain sequencing project: providing services to taxonomists for standard genome sequencing and annotation.</title>
        <authorList>
            <consortium name="The Broad Institute Genomics Platform"/>
            <consortium name="The Broad Institute Genome Sequencing Center for Infectious Disease"/>
            <person name="Wu L."/>
            <person name="Ma J."/>
        </authorList>
    </citation>
    <scope>NUCLEOTIDE SEQUENCE [LARGE SCALE GENOMIC DNA]</scope>
    <source>
        <strain evidence="2">CGMCC 4.7645</strain>
    </source>
</reference>
<accession>A0ABW5FQE6</accession>
<organism evidence="1 2">
    <name type="scientific">Amycolatopsis pigmentata</name>
    <dbReference type="NCBI Taxonomy" id="450801"/>
    <lineage>
        <taxon>Bacteria</taxon>
        <taxon>Bacillati</taxon>
        <taxon>Actinomycetota</taxon>
        <taxon>Actinomycetes</taxon>
        <taxon>Pseudonocardiales</taxon>
        <taxon>Pseudonocardiaceae</taxon>
        <taxon>Amycolatopsis</taxon>
    </lineage>
</organism>
<gene>
    <name evidence="1" type="ORF">ACFSXZ_06780</name>
</gene>
<comment type="caution">
    <text evidence="1">The sequence shown here is derived from an EMBL/GenBank/DDBJ whole genome shotgun (WGS) entry which is preliminary data.</text>
</comment>
<evidence type="ECO:0000313" key="1">
    <source>
        <dbReference type="EMBL" id="MFD2416027.1"/>
    </source>
</evidence>
<keyword evidence="2" id="KW-1185">Reference proteome</keyword>
<proteinExistence type="predicted"/>